<accession>T1YUV3</accession>
<feature type="region of interest" description="Disordered" evidence="1">
    <location>
        <begin position="132"/>
        <end position="152"/>
    </location>
</feature>
<keyword evidence="2" id="KW-0812">Transmembrane</keyword>
<dbReference type="EMBL" id="KF160278">
    <property type="protein sequence ID" value="AGU68219.1"/>
    <property type="molecule type" value="Genomic_DNA"/>
</dbReference>
<evidence type="ECO:0000259" key="3">
    <source>
        <dbReference type="Pfam" id="PF09423"/>
    </source>
</evidence>
<evidence type="ECO:0000256" key="1">
    <source>
        <dbReference type="SAM" id="MobiDB-lite"/>
    </source>
</evidence>
<organism evidence="4">
    <name type="scientific">Strigomonas galati</name>
    <dbReference type="NCBI Taxonomy" id="1003336"/>
    <lineage>
        <taxon>Eukaryota</taxon>
        <taxon>Discoba</taxon>
        <taxon>Euglenozoa</taxon>
        <taxon>Kinetoplastea</taxon>
        <taxon>Metakinetoplastina</taxon>
        <taxon>Trypanosomatida</taxon>
        <taxon>Trypanosomatidae</taxon>
        <taxon>Strigomonadinae</taxon>
        <taxon>Strigomonas</taxon>
    </lineage>
</organism>
<dbReference type="SUPFAM" id="SSF56300">
    <property type="entry name" value="Metallo-dependent phosphatases"/>
    <property type="match status" value="1"/>
</dbReference>
<feature type="transmembrane region" description="Helical" evidence="2">
    <location>
        <begin position="12"/>
        <end position="30"/>
    </location>
</feature>
<proteinExistence type="predicted"/>
<dbReference type="InterPro" id="IPR038607">
    <property type="entry name" value="PhoD-like_sf"/>
</dbReference>
<sequence>MPARLKRKKLSFFLLLVCCLLLVLLLYFFFRGGEEDGTTALLHSNVEVRQAAAGADAAVTTIAQSVFISCNRHDRDQTYWDLIALVSVCDGADVATRRASPACGALYAGEATTAAGKTGSCAVADKLPGLRRNHSSGEKAEGEQAAAEAEIEEGNKDRPLDALVWLGDAIYADKRADGRKSLQLFQVSNPLSLVKTFWVAQRRSPIYSTFRDTCVRLKPSGGGATAGTDPDDYFAKAVDPEPRRVYGSWDDHDMGKNDGGKEYPHRAVTQHFFLNFLGADRADPRWYHEGVYTFHAVPFPDGDALTPLLRESYQHAMCFLLLDVRSFRDPPNASQLGDMLGAAQWTWLERRLATDLADGSDGRRACAAVLIGSGTQFMMDVLPAENWGEFPAGRDRLLALLRQYRTERVVFITGDIHMGELAVDFGSAAQQVLGYPLVEATSSGLTHSAGDYGALSKLVPLWFPAPHRRLYIYLKSNFGTIRLTAAADWQETKQGQQALQLAQQLREKPLDKAARLQLNPLLDGLVNLSFGIFAVEEHGRPVIRLTFPLEMLTWRAGPTYAGASVPQPRAGGTVQRRPADSAPPPAVTLRMVAVPDGQGQTQWVMHYPFTEPVPFLTWLARFNQRHFFPGGSVPRSVVGTLKFGLEMSVVVPLSVLLLWGWRRRRARRRQRLAAAQRGRQRADNMFGASGSGTFGDPSTGHGMAKRHAGSIGGNNAVEVPPSASVGVGNAGSNSSSGVGGGVMDDVFDLFVGEGKQKQI</sequence>
<feature type="domain" description="PhoD-like phosphatase metallophosphatase" evidence="3">
    <location>
        <begin position="316"/>
        <end position="452"/>
    </location>
</feature>
<protein>
    <submittedName>
        <fullName evidence="4">Alkaline phosphatase</fullName>
        <ecNumber evidence="4">3.1.3.1</ecNumber>
    </submittedName>
</protein>
<dbReference type="Gene3D" id="3.60.21.70">
    <property type="entry name" value="PhoD-like phosphatase"/>
    <property type="match status" value="1"/>
</dbReference>
<keyword evidence="2" id="KW-0472">Membrane</keyword>
<dbReference type="InterPro" id="IPR029052">
    <property type="entry name" value="Metallo-depent_PP-like"/>
</dbReference>
<dbReference type="PANTHER" id="PTHR33987">
    <property type="entry name" value="CALCINEURIN-LIKE METALLO-PHOSPHOESTERASE SUPERFAMILY PROTEIN"/>
    <property type="match status" value="1"/>
</dbReference>
<evidence type="ECO:0000313" key="4">
    <source>
        <dbReference type="EMBL" id="AGU68219.1"/>
    </source>
</evidence>
<dbReference type="PANTHER" id="PTHR33987:SF1">
    <property type="entry name" value="CALCINEURIN-LIKE METALLO-PHOSPHOESTERASE SUPERFAMILY PROTEIN"/>
    <property type="match status" value="1"/>
</dbReference>
<dbReference type="Pfam" id="PF09423">
    <property type="entry name" value="PhoD"/>
    <property type="match status" value="1"/>
</dbReference>
<dbReference type="InterPro" id="IPR018946">
    <property type="entry name" value="PhoD-like_MPP"/>
</dbReference>
<dbReference type="GO" id="GO:0004035">
    <property type="term" value="F:alkaline phosphatase activity"/>
    <property type="evidence" value="ECO:0007669"/>
    <property type="project" value="UniProtKB-EC"/>
</dbReference>
<dbReference type="AlphaFoldDB" id="T1YUV3"/>
<keyword evidence="4" id="KW-0378">Hydrolase</keyword>
<evidence type="ECO:0000256" key="2">
    <source>
        <dbReference type="SAM" id="Phobius"/>
    </source>
</evidence>
<dbReference type="CDD" id="cd07389">
    <property type="entry name" value="MPP_PhoD"/>
    <property type="match status" value="1"/>
</dbReference>
<reference evidence="4" key="1">
    <citation type="journal article" date="2013" name="PLoS ONE">
        <title>Biosynthesis of vitamins and cofactors in bacterium-harbouring trypanosomatids depends on the symbiotic association as revealed by genomic analyses.</title>
        <authorList>
            <person name="Klein C.C."/>
            <person name="Alves J.M."/>
            <person name="Serrano M.G."/>
            <person name="Buck G.A."/>
            <person name="Vasconcelos A.T."/>
            <person name="Sagot M.F."/>
            <person name="Teixeira M.M."/>
            <person name="Camargo E.P."/>
            <person name="Motta M.C."/>
        </authorList>
    </citation>
    <scope>NUCLEOTIDE SEQUENCE</scope>
    <source>
        <strain evidence="4">TCC219</strain>
    </source>
</reference>
<keyword evidence="2" id="KW-1133">Transmembrane helix</keyword>
<dbReference type="EC" id="3.1.3.1" evidence="4"/>
<feature type="transmembrane region" description="Helical" evidence="2">
    <location>
        <begin position="643"/>
        <end position="661"/>
    </location>
</feature>
<name>T1YUV3_9TRYP</name>